<dbReference type="EMBL" id="PNBX01000010">
    <property type="protein sequence ID" value="TMO69853.1"/>
    <property type="molecule type" value="Genomic_DNA"/>
</dbReference>
<dbReference type="Pfam" id="PF02525">
    <property type="entry name" value="Flavodoxin_2"/>
    <property type="match status" value="1"/>
</dbReference>
<reference evidence="2 5" key="1">
    <citation type="submission" date="2018-01" db="EMBL/GenBank/DDBJ databases">
        <authorList>
            <person name="Paulsen S."/>
            <person name="Gram L.K."/>
        </authorList>
    </citation>
    <scope>NUCLEOTIDE SEQUENCE [LARGE SCALE GENOMIC DNA]</scope>
    <source>
        <strain evidence="2 5">S3790</strain>
        <strain evidence="3">S3895</strain>
    </source>
</reference>
<dbReference type="RefSeq" id="WP_138590083.1">
    <property type="nucleotide sequence ID" value="NZ_PNBX01000010.1"/>
</dbReference>
<dbReference type="EMBL" id="PNBW01000031">
    <property type="protein sequence ID" value="TMO76216.1"/>
    <property type="molecule type" value="Genomic_DNA"/>
</dbReference>
<dbReference type="InterPro" id="IPR003680">
    <property type="entry name" value="Flavodoxin_fold"/>
</dbReference>
<protein>
    <recommendedName>
        <fullName evidence="1">Flavodoxin-like fold domain-containing protein</fullName>
    </recommendedName>
</protein>
<keyword evidence="4" id="KW-1185">Reference proteome</keyword>
<evidence type="ECO:0000259" key="1">
    <source>
        <dbReference type="Pfam" id="PF02525"/>
    </source>
</evidence>
<dbReference type="AlphaFoldDB" id="A0A5S3VD78"/>
<dbReference type="SUPFAM" id="SSF52218">
    <property type="entry name" value="Flavoproteins"/>
    <property type="match status" value="1"/>
</dbReference>
<reference evidence="4 5" key="2">
    <citation type="submission" date="2019-06" db="EMBL/GenBank/DDBJ databases">
        <title>Co-occurence of chitin degradation, pigmentation and bioactivity in marine Pseudoalteromonas.</title>
        <authorList>
            <person name="Sonnenschein E.C."/>
            <person name="Bech P.K."/>
        </authorList>
    </citation>
    <scope>NUCLEOTIDE SEQUENCE [LARGE SCALE GENOMIC DNA]</scope>
    <source>
        <strain evidence="5">S3790</strain>
        <strain evidence="3 4">S3895</strain>
    </source>
</reference>
<name>A0A5S3VD78_9GAMM</name>
<dbReference type="Proteomes" id="UP000307164">
    <property type="component" value="Unassembled WGS sequence"/>
</dbReference>
<evidence type="ECO:0000313" key="3">
    <source>
        <dbReference type="EMBL" id="TMO76216.1"/>
    </source>
</evidence>
<feature type="domain" description="Flavodoxin-like fold" evidence="1">
    <location>
        <begin position="2"/>
        <end position="22"/>
    </location>
</feature>
<evidence type="ECO:0000313" key="4">
    <source>
        <dbReference type="Proteomes" id="UP000307164"/>
    </source>
</evidence>
<organism evidence="2 5">
    <name type="scientific">Pseudoalteromonas aurantia</name>
    <dbReference type="NCBI Taxonomy" id="43654"/>
    <lineage>
        <taxon>Bacteria</taxon>
        <taxon>Pseudomonadati</taxon>
        <taxon>Pseudomonadota</taxon>
        <taxon>Gammaproteobacteria</taxon>
        <taxon>Alteromonadales</taxon>
        <taxon>Pseudoalteromonadaceae</taxon>
        <taxon>Pseudoalteromonas</taxon>
    </lineage>
</organism>
<sequence>MIVFQYPWHWYSAPSVLKAWFDP</sequence>
<comment type="caution">
    <text evidence="2">The sequence shown here is derived from an EMBL/GenBank/DDBJ whole genome shotgun (WGS) entry which is preliminary data.</text>
</comment>
<evidence type="ECO:0000313" key="5">
    <source>
        <dbReference type="Proteomes" id="UP000307217"/>
    </source>
</evidence>
<dbReference type="InterPro" id="IPR029039">
    <property type="entry name" value="Flavoprotein-like_sf"/>
</dbReference>
<dbReference type="Proteomes" id="UP000307217">
    <property type="component" value="Unassembled WGS sequence"/>
</dbReference>
<proteinExistence type="predicted"/>
<evidence type="ECO:0000313" key="2">
    <source>
        <dbReference type="EMBL" id="TMO69853.1"/>
    </source>
</evidence>
<gene>
    <name evidence="2" type="ORF">CWC19_03585</name>
    <name evidence="3" type="ORF">CWC20_06115</name>
</gene>
<reference evidence="2" key="3">
    <citation type="submission" date="2019-09" db="EMBL/GenBank/DDBJ databases">
        <title>Co-occurence of chitin degradation, pigmentation and bioactivity in marine Pseudoalteromonas.</title>
        <authorList>
            <person name="Sonnenschein E.C."/>
            <person name="Bech P.K."/>
        </authorList>
    </citation>
    <scope>NUCLEOTIDE SEQUENCE</scope>
    <source>
        <strain evidence="2">S3790</strain>
    </source>
</reference>
<accession>A0A5S3VD78</accession>
<dbReference type="Gene3D" id="3.40.50.360">
    <property type="match status" value="1"/>
</dbReference>